<dbReference type="Pfam" id="PF01627">
    <property type="entry name" value="Hpt"/>
    <property type="match status" value="1"/>
</dbReference>
<dbReference type="InterPro" id="IPR011006">
    <property type="entry name" value="CheY-like_superfamily"/>
</dbReference>
<dbReference type="PRINTS" id="PR00344">
    <property type="entry name" value="BCTRLSENSOR"/>
</dbReference>
<dbReference type="SUPFAM" id="SSF55874">
    <property type="entry name" value="ATPase domain of HSP90 chaperone/DNA topoisomerase II/histidine kinase"/>
    <property type="match status" value="1"/>
</dbReference>
<evidence type="ECO:0000259" key="17">
    <source>
        <dbReference type="PROSITE" id="PS50109"/>
    </source>
</evidence>
<dbReference type="Pfam" id="PF17152">
    <property type="entry name" value="CHASE8"/>
    <property type="match status" value="1"/>
</dbReference>
<dbReference type="Pfam" id="PF00672">
    <property type="entry name" value="HAMP"/>
    <property type="match status" value="1"/>
</dbReference>
<dbReference type="Pfam" id="PF00072">
    <property type="entry name" value="Response_reg"/>
    <property type="match status" value="2"/>
</dbReference>
<dbReference type="SUPFAM" id="SSF158472">
    <property type="entry name" value="HAMP domain-like"/>
    <property type="match status" value="1"/>
</dbReference>
<feature type="modified residue" description="Phosphohistidine" evidence="14">
    <location>
        <position position="836"/>
    </location>
</feature>
<name>A0ABQ3AWN0_9GAMM</name>
<dbReference type="InterPro" id="IPR003594">
    <property type="entry name" value="HATPase_dom"/>
</dbReference>
<keyword evidence="11 16" id="KW-1133">Transmembrane helix</keyword>
<dbReference type="Gene3D" id="6.10.340.10">
    <property type="match status" value="1"/>
</dbReference>
<keyword evidence="10" id="KW-0067">ATP-binding</keyword>
<dbReference type="InterPro" id="IPR003660">
    <property type="entry name" value="HAMP_dom"/>
</dbReference>
<feature type="domain" description="Response regulatory" evidence="18">
    <location>
        <begin position="647"/>
        <end position="766"/>
    </location>
</feature>
<evidence type="ECO:0000313" key="21">
    <source>
        <dbReference type="EMBL" id="GGY66421.1"/>
    </source>
</evidence>
<dbReference type="CDD" id="cd00082">
    <property type="entry name" value="HisKA"/>
    <property type="match status" value="1"/>
</dbReference>
<dbReference type="Pfam" id="PF00512">
    <property type="entry name" value="HisKA"/>
    <property type="match status" value="1"/>
</dbReference>
<sequence length="896" mass="99456">MVRHATLTRKISQLTMFVSAMAVLIAGMVGVWQQYASVNKQIDTQLTILAQATAFNLASPSMFNNDKEATDALNVLQVDPEVVSARLILPNQQVLAEYYRKGAIVQNIDKQISVDVRWKDEVVGKLFLDVDLSAPRVQFYRQIGLALLTALIALAIAGLFANRFTRILMRPLRQLSELAQSVGEKGDYSMRAENTETRDEVGLLTRRFNGMLDRIETQDSELRKQQEMLEHRVEERTLQLRQETQRAEAASRAKSEFLAVMSHEIRTPLNGILGMTNMLIDSPLDAKQKRFARVARSSGEDLLAIINDILDFSKIEAGRLDLEPRPFHLNSLLEDLAERYAPIAQGKGLELLCNTPIPPLSVEGDSARLAQVLTNLLSNAIKFTAHGEVMLAVDRLEETHDQVTLHFSVRDTGIGITEEQQAKLFTAFTQADTSMTRKYGGTGLGLAISQRLIKLMDSEILIESEFGKGSHFHFSLVLPKVSDLRSYKLVQGFEKLRILVVDDNQTNREILEYWLNSWGAKPVMAESGPQALALLQEAADANRPFELLLTDWMMPDMDGGELIAAISEDKRLSGLSTVVLSSAGMAASPELARKVVYLLKPVRQSELHNLIASVLIGDHLKNNLSDAPALTAEAAIGENWLPKLNGRILLTEDNLVNQEVAMAMLQRLGLSAKIASNGLDAVKSLEQESFDLVLMDCHMPIMDGFESTQKIREREMSLSLPKMPIIALTANAILGDRENCIAKGMDDYLSKPFTIEQLHKILAQWLPKREQDEESAHAKPLAAEIDRKVLAQLKSLKPGLLTRVIDLYLESSPKLLLDMDQALTQQDTTNLYKIAHSLKNSSANLGITNLTNLCRELEVNGREGNLSVATSLVADIKRLYAAAETALLTIKTEEAV</sequence>
<dbReference type="CDD" id="cd16922">
    <property type="entry name" value="HATPase_EvgS-ArcB-TorS-like"/>
    <property type="match status" value="1"/>
</dbReference>
<feature type="transmembrane region" description="Helical" evidence="16">
    <location>
        <begin position="12"/>
        <end position="32"/>
    </location>
</feature>
<dbReference type="InterPro" id="IPR033417">
    <property type="entry name" value="CHASE8"/>
</dbReference>
<dbReference type="InterPro" id="IPR003661">
    <property type="entry name" value="HisK_dim/P_dom"/>
</dbReference>
<dbReference type="InterPro" id="IPR036641">
    <property type="entry name" value="HPT_dom_sf"/>
</dbReference>
<keyword evidence="4" id="KW-1003">Cell membrane</keyword>
<dbReference type="SMART" id="SM00388">
    <property type="entry name" value="HisKA"/>
    <property type="match status" value="1"/>
</dbReference>
<evidence type="ECO:0000259" key="20">
    <source>
        <dbReference type="PROSITE" id="PS50894"/>
    </source>
</evidence>
<evidence type="ECO:0000256" key="15">
    <source>
        <dbReference type="PROSITE-ProRule" id="PRU00169"/>
    </source>
</evidence>
<evidence type="ECO:0000256" key="7">
    <source>
        <dbReference type="ARBA" id="ARBA00022692"/>
    </source>
</evidence>
<dbReference type="PROSITE" id="PS50110">
    <property type="entry name" value="RESPONSE_REGULATORY"/>
    <property type="match status" value="2"/>
</dbReference>
<evidence type="ECO:0000256" key="4">
    <source>
        <dbReference type="ARBA" id="ARBA00022475"/>
    </source>
</evidence>
<dbReference type="PANTHER" id="PTHR45339:SF1">
    <property type="entry name" value="HYBRID SIGNAL TRANSDUCTION HISTIDINE KINASE J"/>
    <property type="match status" value="1"/>
</dbReference>
<organism evidence="21 22">
    <name type="scientific">Cellvibrio zantedeschiae</name>
    <dbReference type="NCBI Taxonomy" id="1237077"/>
    <lineage>
        <taxon>Bacteria</taxon>
        <taxon>Pseudomonadati</taxon>
        <taxon>Pseudomonadota</taxon>
        <taxon>Gammaproteobacteria</taxon>
        <taxon>Cellvibrionales</taxon>
        <taxon>Cellvibrionaceae</taxon>
        <taxon>Cellvibrio</taxon>
    </lineage>
</organism>
<dbReference type="EC" id="2.7.13.3" evidence="3"/>
<dbReference type="SUPFAM" id="SSF47384">
    <property type="entry name" value="Homodimeric domain of signal transducing histidine kinase"/>
    <property type="match status" value="1"/>
</dbReference>
<dbReference type="SUPFAM" id="SSF52172">
    <property type="entry name" value="CheY-like"/>
    <property type="match status" value="2"/>
</dbReference>
<keyword evidence="12" id="KW-0902">Two-component regulatory system</keyword>
<keyword evidence="8" id="KW-0547">Nucleotide-binding</keyword>
<feature type="modified residue" description="4-aspartylphosphate" evidence="15">
    <location>
        <position position="696"/>
    </location>
</feature>
<dbReference type="SMART" id="SM00304">
    <property type="entry name" value="HAMP"/>
    <property type="match status" value="1"/>
</dbReference>
<accession>A0ABQ3AWN0</accession>
<dbReference type="PROSITE" id="PS50109">
    <property type="entry name" value="HIS_KIN"/>
    <property type="match status" value="1"/>
</dbReference>
<gene>
    <name evidence="21" type="ORF">GCM10011613_07940</name>
</gene>
<dbReference type="CDD" id="cd06225">
    <property type="entry name" value="HAMP"/>
    <property type="match status" value="1"/>
</dbReference>
<dbReference type="SUPFAM" id="SSF47226">
    <property type="entry name" value="Histidine-containing phosphotransfer domain, HPT domain"/>
    <property type="match status" value="1"/>
</dbReference>
<proteinExistence type="predicted"/>
<dbReference type="Gene3D" id="3.40.50.2300">
    <property type="match status" value="2"/>
</dbReference>
<evidence type="ECO:0000256" key="5">
    <source>
        <dbReference type="ARBA" id="ARBA00022553"/>
    </source>
</evidence>
<dbReference type="SMART" id="SM00073">
    <property type="entry name" value="HPT"/>
    <property type="match status" value="1"/>
</dbReference>
<dbReference type="PROSITE" id="PS50894">
    <property type="entry name" value="HPT"/>
    <property type="match status" value="1"/>
</dbReference>
<reference evidence="22" key="1">
    <citation type="journal article" date="2019" name="Int. J. Syst. Evol. Microbiol.">
        <title>The Global Catalogue of Microorganisms (GCM) 10K type strain sequencing project: providing services to taxonomists for standard genome sequencing and annotation.</title>
        <authorList>
            <consortium name="The Broad Institute Genomics Platform"/>
            <consortium name="The Broad Institute Genome Sequencing Center for Infectious Disease"/>
            <person name="Wu L."/>
            <person name="Ma J."/>
        </authorList>
    </citation>
    <scope>NUCLEOTIDE SEQUENCE [LARGE SCALE GENOMIC DNA]</scope>
    <source>
        <strain evidence="22">KCTC 32239</strain>
    </source>
</reference>
<evidence type="ECO:0000256" key="2">
    <source>
        <dbReference type="ARBA" id="ARBA00004651"/>
    </source>
</evidence>
<evidence type="ECO:0000256" key="12">
    <source>
        <dbReference type="ARBA" id="ARBA00023012"/>
    </source>
</evidence>
<protein>
    <recommendedName>
        <fullName evidence="3">histidine kinase</fullName>
        <ecNumber evidence="3">2.7.13.3</ecNumber>
    </recommendedName>
</protein>
<dbReference type="InterPro" id="IPR036097">
    <property type="entry name" value="HisK_dim/P_sf"/>
</dbReference>
<keyword evidence="6" id="KW-0808">Transferase</keyword>
<evidence type="ECO:0000256" key="16">
    <source>
        <dbReference type="SAM" id="Phobius"/>
    </source>
</evidence>
<dbReference type="Gene3D" id="1.20.120.160">
    <property type="entry name" value="HPT domain"/>
    <property type="match status" value="1"/>
</dbReference>
<evidence type="ECO:0000256" key="13">
    <source>
        <dbReference type="ARBA" id="ARBA00023136"/>
    </source>
</evidence>
<feature type="domain" description="Response regulatory" evidence="18">
    <location>
        <begin position="497"/>
        <end position="615"/>
    </location>
</feature>
<dbReference type="InterPro" id="IPR001789">
    <property type="entry name" value="Sig_transdc_resp-reg_receiver"/>
</dbReference>
<evidence type="ECO:0000256" key="8">
    <source>
        <dbReference type="ARBA" id="ARBA00022741"/>
    </source>
</evidence>
<evidence type="ECO:0000256" key="10">
    <source>
        <dbReference type="ARBA" id="ARBA00022840"/>
    </source>
</evidence>
<feature type="modified residue" description="4-aspartylphosphate" evidence="15">
    <location>
        <position position="551"/>
    </location>
</feature>
<evidence type="ECO:0000256" key="11">
    <source>
        <dbReference type="ARBA" id="ARBA00022989"/>
    </source>
</evidence>
<dbReference type="InterPro" id="IPR036890">
    <property type="entry name" value="HATPase_C_sf"/>
</dbReference>
<evidence type="ECO:0000313" key="22">
    <source>
        <dbReference type="Proteomes" id="UP000619761"/>
    </source>
</evidence>
<evidence type="ECO:0000256" key="14">
    <source>
        <dbReference type="PROSITE-ProRule" id="PRU00110"/>
    </source>
</evidence>
<dbReference type="Pfam" id="PF02518">
    <property type="entry name" value="HATPase_c"/>
    <property type="match status" value="1"/>
</dbReference>
<comment type="caution">
    <text evidence="21">The sequence shown here is derived from an EMBL/GenBank/DDBJ whole genome shotgun (WGS) entry which is preliminary data.</text>
</comment>
<feature type="domain" description="Histidine kinase" evidence="17">
    <location>
        <begin position="260"/>
        <end position="480"/>
    </location>
</feature>
<keyword evidence="13 16" id="KW-0472">Membrane</keyword>
<dbReference type="Gene3D" id="1.10.287.130">
    <property type="match status" value="1"/>
</dbReference>
<evidence type="ECO:0000256" key="6">
    <source>
        <dbReference type="ARBA" id="ARBA00022679"/>
    </source>
</evidence>
<dbReference type="EMBL" id="BMYZ01000001">
    <property type="protein sequence ID" value="GGY66421.1"/>
    <property type="molecule type" value="Genomic_DNA"/>
</dbReference>
<evidence type="ECO:0000259" key="19">
    <source>
        <dbReference type="PROSITE" id="PS50885"/>
    </source>
</evidence>
<comment type="subcellular location">
    <subcellularLocation>
        <location evidence="2">Cell membrane</location>
        <topology evidence="2">Multi-pass membrane protein</topology>
    </subcellularLocation>
</comment>
<dbReference type="SMART" id="SM00448">
    <property type="entry name" value="REC"/>
    <property type="match status" value="2"/>
</dbReference>
<comment type="catalytic activity">
    <reaction evidence="1">
        <text>ATP + protein L-histidine = ADP + protein N-phospho-L-histidine.</text>
        <dbReference type="EC" id="2.7.13.3"/>
    </reaction>
</comment>
<dbReference type="InterPro" id="IPR004358">
    <property type="entry name" value="Sig_transdc_His_kin-like_C"/>
</dbReference>
<dbReference type="SMART" id="SM00387">
    <property type="entry name" value="HATPase_c"/>
    <property type="match status" value="1"/>
</dbReference>
<feature type="transmembrane region" description="Helical" evidence="16">
    <location>
        <begin position="139"/>
        <end position="161"/>
    </location>
</feature>
<keyword evidence="5 15" id="KW-0597">Phosphoprotein</keyword>
<feature type="domain" description="HPt" evidence="20">
    <location>
        <begin position="797"/>
        <end position="890"/>
    </location>
</feature>
<dbReference type="PANTHER" id="PTHR45339">
    <property type="entry name" value="HYBRID SIGNAL TRANSDUCTION HISTIDINE KINASE J"/>
    <property type="match status" value="1"/>
</dbReference>
<dbReference type="InterPro" id="IPR008207">
    <property type="entry name" value="Sig_transdc_His_kin_Hpt_dom"/>
</dbReference>
<dbReference type="Proteomes" id="UP000619761">
    <property type="component" value="Unassembled WGS sequence"/>
</dbReference>
<evidence type="ECO:0000256" key="9">
    <source>
        <dbReference type="ARBA" id="ARBA00022777"/>
    </source>
</evidence>
<dbReference type="CDD" id="cd17546">
    <property type="entry name" value="REC_hyHK_CKI1_RcsC-like"/>
    <property type="match status" value="1"/>
</dbReference>
<dbReference type="RefSeq" id="WP_189416212.1">
    <property type="nucleotide sequence ID" value="NZ_BMYZ01000001.1"/>
</dbReference>
<dbReference type="CDD" id="cd00156">
    <property type="entry name" value="REC"/>
    <property type="match status" value="1"/>
</dbReference>
<keyword evidence="7 16" id="KW-0812">Transmembrane</keyword>
<feature type="domain" description="HAMP" evidence="19">
    <location>
        <begin position="166"/>
        <end position="220"/>
    </location>
</feature>
<keyword evidence="9" id="KW-0418">Kinase</keyword>
<evidence type="ECO:0000259" key="18">
    <source>
        <dbReference type="PROSITE" id="PS50110"/>
    </source>
</evidence>
<dbReference type="Gene3D" id="3.30.565.10">
    <property type="entry name" value="Histidine kinase-like ATPase, C-terminal domain"/>
    <property type="match status" value="1"/>
</dbReference>
<evidence type="ECO:0000256" key="3">
    <source>
        <dbReference type="ARBA" id="ARBA00012438"/>
    </source>
</evidence>
<keyword evidence="22" id="KW-1185">Reference proteome</keyword>
<evidence type="ECO:0000256" key="1">
    <source>
        <dbReference type="ARBA" id="ARBA00000085"/>
    </source>
</evidence>
<dbReference type="PROSITE" id="PS50885">
    <property type="entry name" value="HAMP"/>
    <property type="match status" value="1"/>
</dbReference>
<dbReference type="InterPro" id="IPR005467">
    <property type="entry name" value="His_kinase_dom"/>
</dbReference>